<reference evidence="2 3" key="1">
    <citation type="submission" date="2024-04" db="EMBL/GenBank/DDBJ databases">
        <title>A novel species isolated from cricket.</title>
        <authorList>
            <person name="Wang H.-C."/>
        </authorList>
    </citation>
    <scope>NUCLEOTIDE SEQUENCE [LARGE SCALE GENOMIC DNA]</scope>
    <source>
        <strain evidence="2 3">WL0021</strain>
    </source>
</reference>
<accession>A0ABV0BI31</accession>
<evidence type="ECO:0000313" key="2">
    <source>
        <dbReference type="EMBL" id="MEN3930188.1"/>
    </source>
</evidence>
<dbReference type="Gene3D" id="3.20.20.80">
    <property type="entry name" value="Glycosidases"/>
    <property type="match status" value="1"/>
</dbReference>
<sequence>MNRRQMLASSLAGLSGAAALFWFLKHNPSTFKIRGIAWQPDNATIDIDGNWDKLGITELLVQWSVVDDIAFIPNTGLSLAPHLPDWQRIARQPWAQSVIMGLAGRFQEPEARQQLEELTELSLKIQATPLPLNIRGWYFPVEADPTWNDAPKMATALSRLKQPVWISAYDNTNIGAKDFTNWLTSWLPSNVGVLFQDGVGVHAREASVARQYADALYKKLGANRLRIIIEAFRPMGPAGFRPASVAELLPQIEALQGYELYLYDGPHYLNRNIVNEISSRLLNQ</sequence>
<dbReference type="RefSeq" id="WP_346336153.1">
    <property type="nucleotide sequence ID" value="NZ_JBBYXI010000001.1"/>
</dbReference>
<evidence type="ECO:0000259" key="1">
    <source>
        <dbReference type="Pfam" id="PF14488"/>
    </source>
</evidence>
<feature type="domain" description="DUF4434" evidence="1">
    <location>
        <begin position="133"/>
        <end position="258"/>
    </location>
</feature>
<dbReference type="InterPro" id="IPR027849">
    <property type="entry name" value="DUF4434"/>
</dbReference>
<protein>
    <submittedName>
        <fullName evidence="2">DUF4434 domain-containing protein</fullName>
    </submittedName>
</protein>
<keyword evidence="3" id="KW-1185">Reference proteome</keyword>
<organism evidence="2 3">
    <name type="scientific">Hohaiivirga grylli</name>
    <dbReference type="NCBI Taxonomy" id="3133970"/>
    <lineage>
        <taxon>Bacteria</taxon>
        <taxon>Pseudomonadati</taxon>
        <taxon>Pseudomonadota</taxon>
        <taxon>Alphaproteobacteria</taxon>
        <taxon>Hyphomicrobiales</taxon>
        <taxon>Methylobacteriaceae</taxon>
        <taxon>Hohaiivirga</taxon>
    </lineage>
</organism>
<dbReference type="Proteomes" id="UP001418637">
    <property type="component" value="Unassembled WGS sequence"/>
</dbReference>
<evidence type="ECO:0000313" key="3">
    <source>
        <dbReference type="Proteomes" id="UP001418637"/>
    </source>
</evidence>
<proteinExistence type="predicted"/>
<gene>
    <name evidence="2" type="ORF">WJT86_03825</name>
</gene>
<comment type="caution">
    <text evidence="2">The sequence shown here is derived from an EMBL/GenBank/DDBJ whole genome shotgun (WGS) entry which is preliminary data.</text>
</comment>
<name>A0ABV0BI31_9HYPH</name>
<dbReference type="Pfam" id="PF14488">
    <property type="entry name" value="DUF4434"/>
    <property type="match status" value="1"/>
</dbReference>
<dbReference type="EMBL" id="JBBYXI010000001">
    <property type="protein sequence ID" value="MEN3930188.1"/>
    <property type="molecule type" value="Genomic_DNA"/>
</dbReference>